<evidence type="ECO:0000313" key="4">
    <source>
        <dbReference type="Proteomes" id="UP000290189"/>
    </source>
</evidence>
<dbReference type="AlphaFoldDB" id="A0A0G4IVC5"/>
<sequence>MRVALDSLYHLRVDDDVYVPVRIRIQREHLATFAASDGHRMRQVLRAVAARLQLISERAPPEITTVTAKSQALPILIKCDAASMTACLAPTPGSYRLAADKGNRHLTLCRETIVIDAIPPGFPISSLPPCERTRLITEVFARAGKAEDSEEL</sequence>
<dbReference type="EMBL" id="CDSF01000089">
    <property type="protein sequence ID" value="CEO99066.1"/>
    <property type="molecule type" value="Genomic_DNA"/>
</dbReference>
<accession>A0A0G4IVC5</accession>
<geneLocation type="mitochondrion" evidence="2"/>
<proteinExistence type="predicted"/>
<reference evidence="1 3" key="1">
    <citation type="submission" date="2015-02" db="EMBL/GenBank/DDBJ databases">
        <authorList>
            <person name="Chooi Y.-H."/>
        </authorList>
    </citation>
    <scope>NUCLEOTIDE SEQUENCE [LARGE SCALE GENOMIC DNA]</scope>
    <source>
        <strain evidence="1">E3</strain>
    </source>
</reference>
<dbReference type="Proteomes" id="UP000290189">
    <property type="component" value="Unassembled WGS sequence"/>
</dbReference>
<reference evidence="2 4" key="2">
    <citation type="submission" date="2018-03" db="EMBL/GenBank/DDBJ databases">
        <authorList>
            <person name="Fogelqvist J."/>
        </authorList>
    </citation>
    <scope>NUCLEOTIDE SEQUENCE [LARGE SCALE GENOMIC DNA]</scope>
</reference>
<protein>
    <submittedName>
        <fullName evidence="1">Uncharacterized protein</fullName>
    </submittedName>
</protein>
<keyword evidence="3" id="KW-1185">Reference proteome</keyword>
<keyword evidence="2" id="KW-0496">Mitochondrion</keyword>
<dbReference type="Proteomes" id="UP000039324">
    <property type="component" value="Unassembled WGS sequence"/>
</dbReference>
<evidence type="ECO:0000313" key="3">
    <source>
        <dbReference type="Proteomes" id="UP000039324"/>
    </source>
</evidence>
<dbReference type="EMBL" id="OVEO01000010">
    <property type="protein sequence ID" value="SPQ98618.1"/>
    <property type="molecule type" value="Genomic_DNA"/>
</dbReference>
<evidence type="ECO:0000313" key="2">
    <source>
        <dbReference type="EMBL" id="SPQ98618.1"/>
    </source>
</evidence>
<gene>
    <name evidence="1" type="ORF">PBRA_007180</name>
    <name evidence="2" type="ORF">PLBR_LOCUS5833</name>
</gene>
<evidence type="ECO:0000313" key="1">
    <source>
        <dbReference type="EMBL" id="CEO99066.1"/>
    </source>
</evidence>
<name>A0A0G4IVC5_PLABS</name>
<organism evidence="1 3">
    <name type="scientific">Plasmodiophora brassicae</name>
    <name type="common">Clubroot disease agent</name>
    <dbReference type="NCBI Taxonomy" id="37360"/>
    <lineage>
        <taxon>Eukaryota</taxon>
        <taxon>Sar</taxon>
        <taxon>Rhizaria</taxon>
        <taxon>Endomyxa</taxon>
        <taxon>Phytomyxea</taxon>
        <taxon>Plasmodiophorida</taxon>
        <taxon>Plasmodiophoridae</taxon>
        <taxon>Plasmodiophora</taxon>
    </lineage>
</organism>